<reference evidence="2 3" key="1">
    <citation type="journal article" date="2017" name="Mol. Plant">
        <title>The Genome of Medicinal Plant Macleaya cordata Provides New Insights into Benzylisoquinoline Alkaloids Metabolism.</title>
        <authorList>
            <person name="Liu X."/>
            <person name="Liu Y."/>
            <person name="Huang P."/>
            <person name="Ma Y."/>
            <person name="Qing Z."/>
            <person name="Tang Q."/>
            <person name="Cao H."/>
            <person name="Cheng P."/>
            <person name="Zheng Y."/>
            <person name="Yuan Z."/>
            <person name="Zhou Y."/>
            <person name="Liu J."/>
            <person name="Tang Z."/>
            <person name="Zhuo Y."/>
            <person name="Zhang Y."/>
            <person name="Yu L."/>
            <person name="Huang J."/>
            <person name="Yang P."/>
            <person name="Peng Q."/>
            <person name="Zhang J."/>
            <person name="Jiang W."/>
            <person name="Zhang Z."/>
            <person name="Lin K."/>
            <person name="Ro D.K."/>
            <person name="Chen X."/>
            <person name="Xiong X."/>
            <person name="Shang Y."/>
            <person name="Huang S."/>
            <person name="Zeng J."/>
        </authorList>
    </citation>
    <scope>NUCLEOTIDE SEQUENCE [LARGE SCALE GENOMIC DNA]</scope>
    <source>
        <strain evidence="3">cv. BLH2017</strain>
        <tissue evidence="2">Root</tissue>
    </source>
</reference>
<protein>
    <submittedName>
        <fullName evidence="2">Uncharacterized protein</fullName>
    </submittedName>
</protein>
<evidence type="ECO:0000256" key="1">
    <source>
        <dbReference type="SAM" id="MobiDB-lite"/>
    </source>
</evidence>
<sequence>MKASLKFRDDQKPLFRAKVPLNILGCPFQSGIEAGDTKEFCLNLSTFFESGPSLKFSYRPNDSWNPFSVIVKTGIGAFGSPISAPMSMSAEFNLLGSNGNPSFFLHFKPQIGDFSIKKSATSLLPLQSSDFMPKIIKLTPANTKDLDSDAEESVDGGGGCGGVEIPLGNGVYQQENNGGFSGKKLNGFSTGKTNAVNAIDRLFNGIEMNATTVLPVRNRALVKFRWGVRFPTELKNPPMVLSSSLRKIPFLVMSKISLEHVAESKSAESTKRDPSAILAGNADVAATWLAVKRDLEVLQVENGLLRKATEELRSEIGAAGNSGPIVGSQVSGKNRECERNGGKKSLPGKNDRDRRSSEKKASAYGGFTGNMTDGDVNGELKKDLMGTNADGI</sequence>
<feature type="region of interest" description="Disordered" evidence="1">
    <location>
        <begin position="318"/>
        <end position="392"/>
    </location>
</feature>
<dbReference type="OrthoDB" id="1926966at2759"/>
<dbReference type="AlphaFoldDB" id="A0A200RBD6"/>
<feature type="compositionally biased region" description="Basic and acidic residues" evidence="1">
    <location>
        <begin position="349"/>
        <end position="361"/>
    </location>
</feature>
<gene>
    <name evidence="2" type="ORF">BVC80_1667g11</name>
</gene>
<dbReference type="STRING" id="56857.A0A200RBD6"/>
<dbReference type="OMA" id="TGSPLFM"/>
<evidence type="ECO:0000313" key="3">
    <source>
        <dbReference type="Proteomes" id="UP000195402"/>
    </source>
</evidence>
<comment type="caution">
    <text evidence="2">The sequence shown here is derived from an EMBL/GenBank/DDBJ whole genome shotgun (WGS) entry which is preliminary data.</text>
</comment>
<dbReference type="PANTHER" id="PTHR34285:SF3">
    <property type="entry name" value="OS08G0510800 PROTEIN"/>
    <property type="match status" value="1"/>
</dbReference>
<dbReference type="PANTHER" id="PTHR34285">
    <property type="entry name" value="OS08G0510800 PROTEIN"/>
    <property type="match status" value="1"/>
</dbReference>
<name>A0A200RBD6_MACCD</name>
<organism evidence="2 3">
    <name type="scientific">Macleaya cordata</name>
    <name type="common">Five-seeded plume-poppy</name>
    <name type="synonym">Bocconia cordata</name>
    <dbReference type="NCBI Taxonomy" id="56857"/>
    <lineage>
        <taxon>Eukaryota</taxon>
        <taxon>Viridiplantae</taxon>
        <taxon>Streptophyta</taxon>
        <taxon>Embryophyta</taxon>
        <taxon>Tracheophyta</taxon>
        <taxon>Spermatophyta</taxon>
        <taxon>Magnoliopsida</taxon>
        <taxon>Ranunculales</taxon>
        <taxon>Papaveraceae</taxon>
        <taxon>Papaveroideae</taxon>
        <taxon>Macleaya</taxon>
    </lineage>
</organism>
<keyword evidence="3" id="KW-1185">Reference proteome</keyword>
<evidence type="ECO:0000313" key="2">
    <source>
        <dbReference type="EMBL" id="OVA19993.1"/>
    </source>
</evidence>
<proteinExistence type="predicted"/>
<dbReference type="EMBL" id="MVGT01000150">
    <property type="protein sequence ID" value="OVA19993.1"/>
    <property type="molecule type" value="Genomic_DNA"/>
</dbReference>
<dbReference type="Proteomes" id="UP000195402">
    <property type="component" value="Unassembled WGS sequence"/>
</dbReference>
<dbReference type="InParanoid" id="A0A200RBD6"/>
<accession>A0A200RBD6</accession>
<dbReference type="FunCoup" id="A0A200RBD6">
    <property type="interactions" value="2146"/>
</dbReference>